<feature type="domain" description="F-box" evidence="1">
    <location>
        <begin position="23"/>
        <end position="64"/>
    </location>
</feature>
<comment type="caution">
    <text evidence="2">The sequence shown here is derived from an EMBL/GenBank/DDBJ whole genome shotgun (WGS) entry which is preliminary data.</text>
</comment>
<dbReference type="AlphaFoldDB" id="A0AAD8WP32"/>
<sequence>MSSHPATMAEATRTPSKILHRGLPDEIVIWEILLRLPPESVLRCRAVCRAWRLATSTRDFLLAHHRRQPSLPIICGYGDSFAYREYILVFDHRAADGQLQCVARVDDTFSPHASCDGILILSKYDISGALVFSVCNPVTRQHAPLRQLSGFSILGMYLHQPTCEYRLLLRGESTVEHLQNNAGSGCYVFALGSDQPPRYIGTQETPFSLSRRSTALVRDSLHWYLVEQRQLVLVFDTTSESFRHMRAPVVSGNSDIFEMDGTLGIYSRDHATRNVDIWVLHNYEGEVWDCKYRVKLPVVEISGQLQSPHYSWDVRVVLADSDVHLMVTYGKCLCYVDTDGKLVASFHRGRQILHVCQGQLKQTLVQHNFFTALQGYSVNPCPFV</sequence>
<evidence type="ECO:0000313" key="3">
    <source>
        <dbReference type="Proteomes" id="UP001231189"/>
    </source>
</evidence>
<gene>
    <name evidence="2" type="ORF">QYE76_057768</name>
</gene>
<dbReference type="PANTHER" id="PTHR31672">
    <property type="entry name" value="BNACNNG10540D PROTEIN"/>
    <property type="match status" value="1"/>
</dbReference>
<dbReference type="PANTHER" id="PTHR31672:SF2">
    <property type="entry name" value="F-BOX DOMAIN-CONTAINING PROTEIN"/>
    <property type="match status" value="1"/>
</dbReference>
<reference evidence="2" key="1">
    <citation type="submission" date="2023-07" db="EMBL/GenBank/DDBJ databases">
        <title>A chromosome-level genome assembly of Lolium multiflorum.</title>
        <authorList>
            <person name="Chen Y."/>
            <person name="Copetti D."/>
            <person name="Kolliker R."/>
            <person name="Studer B."/>
        </authorList>
    </citation>
    <scope>NUCLEOTIDE SEQUENCE</scope>
    <source>
        <strain evidence="2">02402/16</strain>
        <tissue evidence="2">Leaf</tissue>
    </source>
</reference>
<proteinExistence type="predicted"/>
<name>A0AAD8WP32_LOLMU</name>
<dbReference type="SMART" id="SM00256">
    <property type="entry name" value="FBOX"/>
    <property type="match status" value="1"/>
</dbReference>
<dbReference type="InterPro" id="IPR036047">
    <property type="entry name" value="F-box-like_dom_sf"/>
</dbReference>
<dbReference type="InterPro" id="IPR001810">
    <property type="entry name" value="F-box_dom"/>
</dbReference>
<organism evidence="2 3">
    <name type="scientific">Lolium multiflorum</name>
    <name type="common">Italian ryegrass</name>
    <name type="synonym">Lolium perenne subsp. multiflorum</name>
    <dbReference type="NCBI Taxonomy" id="4521"/>
    <lineage>
        <taxon>Eukaryota</taxon>
        <taxon>Viridiplantae</taxon>
        <taxon>Streptophyta</taxon>
        <taxon>Embryophyta</taxon>
        <taxon>Tracheophyta</taxon>
        <taxon>Spermatophyta</taxon>
        <taxon>Magnoliopsida</taxon>
        <taxon>Liliopsida</taxon>
        <taxon>Poales</taxon>
        <taxon>Poaceae</taxon>
        <taxon>BOP clade</taxon>
        <taxon>Pooideae</taxon>
        <taxon>Poodae</taxon>
        <taxon>Poeae</taxon>
        <taxon>Poeae Chloroplast Group 2 (Poeae type)</taxon>
        <taxon>Loliodinae</taxon>
        <taxon>Loliinae</taxon>
        <taxon>Lolium</taxon>
    </lineage>
</organism>
<dbReference type="Pfam" id="PF08268">
    <property type="entry name" value="FBA_3"/>
    <property type="match status" value="1"/>
</dbReference>
<dbReference type="Pfam" id="PF12937">
    <property type="entry name" value="F-box-like"/>
    <property type="match status" value="1"/>
</dbReference>
<dbReference type="InterPro" id="IPR050796">
    <property type="entry name" value="SCF_F-box_component"/>
</dbReference>
<evidence type="ECO:0000313" key="2">
    <source>
        <dbReference type="EMBL" id="KAK1669609.1"/>
    </source>
</evidence>
<evidence type="ECO:0000259" key="1">
    <source>
        <dbReference type="SMART" id="SM00256"/>
    </source>
</evidence>
<dbReference type="Gene3D" id="1.20.1280.50">
    <property type="match status" value="1"/>
</dbReference>
<dbReference type="SUPFAM" id="SSF81383">
    <property type="entry name" value="F-box domain"/>
    <property type="match status" value="1"/>
</dbReference>
<dbReference type="EMBL" id="JAUUTY010000003">
    <property type="protein sequence ID" value="KAK1669609.1"/>
    <property type="molecule type" value="Genomic_DNA"/>
</dbReference>
<dbReference type="NCBIfam" id="TIGR01640">
    <property type="entry name" value="F_box_assoc_1"/>
    <property type="match status" value="1"/>
</dbReference>
<keyword evidence="3" id="KW-1185">Reference proteome</keyword>
<dbReference type="InterPro" id="IPR013187">
    <property type="entry name" value="F-box-assoc_dom_typ3"/>
</dbReference>
<accession>A0AAD8WP32</accession>
<protein>
    <recommendedName>
        <fullName evidence="1">F-box domain-containing protein</fullName>
    </recommendedName>
</protein>
<dbReference type="InterPro" id="IPR017451">
    <property type="entry name" value="F-box-assoc_interact_dom"/>
</dbReference>
<dbReference type="Proteomes" id="UP001231189">
    <property type="component" value="Unassembled WGS sequence"/>
</dbReference>
<dbReference type="CDD" id="cd22157">
    <property type="entry name" value="F-box_AtFBW1-like"/>
    <property type="match status" value="1"/>
</dbReference>